<dbReference type="InterPro" id="IPR002018">
    <property type="entry name" value="CarbesteraseB"/>
</dbReference>
<keyword evidence="6" id="KW-1185">Reference proteome</keyword>
<gene>
    <name evidence="5" type="ORF">OC842_004023</name>
</gene>
<feature type="signal peptide" evidence="3">
    <location>
        <begin position="1"/>
        <end position="22"/>
    </location>
</feature>
<dbReference type="EC" id="3.1.1.-" evidence="3"/>
<dbReference type="PROSITE" id="PS00122">
    <property type="entry name" value="CARBOXYLESTERASE_B_1"/>
    <property type="match status" value="1"/>
</dbReference>
<protein>
    <recommendedName>
        <fullName evidence="3">Carboxylic ester hydrolase</fullName>
        <ecNumber evidence="3">3.1.1.-</ecNumber>
    </recommendedName>
</protein>
<dbReference type="PANTHER" id="PTHR11559">
    <property type="entry name" value="CARBOXYLESTERASE"/>
    <property type="match status" value="1"/>
</dbReference>
<evidence type="ECO:0000256" key="2">
    <source>
        <dbReference type="ARBA" id="ARBA00022801"/>
    </source>
</evidence>
<dbReference type="InterPro" id="IPR029058">
    <property type="entry name" value="AB_hydrolase_fold"/>
</dbReference>
<evidence type="ECO:0000313" key="6">
    <source>
        <dbReference type="Proteomes" id="UP001176521"/>
    </source>
</evidence>
<dbReference type="InterPro" id="IPR019826">
    <property type="entry name" value="Carboxylesterase_B_AS"/>
</dbReference>
<dbReference type="EMBL" id="JAPDMQ010000223">
    <property type="protein sequence ID" value="KAK0530127.1"/>
    <property type="molecule type" value="Genomic_DNA"/>
</dbReference>
<dbReference type="GO" id="GO:0016787">
    <property type="term" value="F:hydrolase activity"/>
    <property type="evidence" value="ECO:0007669"/>
    <property type="project" value="UniProtKB-KW"/>
</dbReference>
<comment type="caution">
    <text evidence="5">The sequence shown here is derived from an EMBL/GenBank/DDBJ whole genome shotgun (WGS) entry which is preliminary data.</text>
</comment>
<feature type="chain" id="PRO_5042663881" description="Carboxylic ester hydrolase" evidence="3">
    <location>
        <begin position="23"/>
        <end position="583"/>
    </location>
</feature>
<dbReference type="AlphaFoldDB" id="A0AAN6GBU2"/>
<proteinExistence type="inferred from homology"/>
<comment type="similarity">
    <text evidence="1 3">Belongs to the type-B carboxylesterase/lipase family.</text>
</comment>
<dbReference type="Proteomes" id="UP001176521">
    <property type="component" value="Unassembled WGS sequence"/>
</dbReference>
<accession>A0AAN6GBU2</accession>
<keyword evidence="3" id="KW-0732">Signal</keyword>
<dbReference type="SUPFAM" id="SSF53474">
    <property type="entry name" value="alpha/beta-Hydrolases"/>
    <property type="match status" value="1"/>
</dbReference>
<name>A0AAN6GBU2_9BASI</name>
<reference evidence="5" key="1">
    <citation type="journal article" date="2023" name="PhytoFront">
        <title>Draft Genome Resources of Seven Strains of Tilletia horrida, Causal Agent of Kernel Smut of Rice.</title>
        <authorList>
            <person name="Khanal S."/>
            <person name="Antony Babu S."/>
            <person name="Zhou X.G."/>
        </authorList>
    </citation>
    <scope>NUCLEOTIDE SEQUENCE</scope>
    <source>
        <strain evidence="5">TX3</strain>
    </source>
</reference>
<feature type="domain" description="Carboxylesterase type B" evidence="4">
    <location>
        <begin position="41"/>
        <end position="556"/>
    </location>
</feature>
<dbReference type="Pfam" id="PF00135">
    <property type="entry name" value="COesterase"/>
    <property type="match status" value="1"/>
</dbReference>
<dbReference type="InterPro" id="IPR050309">
    <property type="entry name" value="Type-B_Carboxylest/Lipase"/>
</dbReference>
<evidence type="ECO:0000259" key="4">
    <source>
        <dbReference type="Pfam" id="PF00135"/>
    </source>
</evidence>
<evidence type="ECO:0000313" key="5">
    <source>
        <dbReference type="EMBL" id="KAK0530127.1"/>
    </source>
</evidence>
<dbReference type="Gene3D" id="3.40.50.1820">
    <property type="entry name" value="alpha/beta hydrolase"/>
    <property type="match status" value="1"/>
</dbReference>
<organism evidence="5 6">
    <name type="scientific">Tilletia horrida</name>
    <dbReference type="NCBI Taxonomy" id="155126"/>
    <lineage>
        <taxon>Eukaryota</taxon>
        <taxon>Fungi</taxon>
        <taxon>Dikarya</taxon>
        <taxon>Basidiomycota</taxon>
        <taxon>Ustilaginomycotina</taxon>
        <taxon>Exobasidiomycetes</taxon>
        <taxon>Tilletiales</taxon>
        <taxon>Tilletiaceae</taxon>
        <taxon>Tilletia</taxon>
    </lineage>
</organism>
<keyword evidence="2 3" id="KW-0378">Hydrolase</keyword>
<evidence type="ECO:0000256" key="1">
    <source>
        <dbReference type="ARBA" id="ARBA00005964"/>
    </source>
</evidence>
<sequence>MRCSTFLIFATALAGSLTNALAVPAAPQGTDELHRRGVSTVIVKTANRGSFRGLSLGSLGQDQFNGIRYVQPITSANRFQRATALSDLSSSVIHDATQTGPLCIQSTTSNLLANEMSEDCLTMQIIRPQGIPANSPVPVLVFFHGGGWAHGGSTFPIYNGTELVAASVLQNQPVIYVNLNYRLGIFGFLGGKQMQQADAQGTAALNAGYWDQHDALQFVQENIGAFGGDPTKVTIWGQSAGAASVAAHLLANGGKSGASLFSRAVLESGSAQLYPRYDPTASRPQQQFNTLLKATSCSSLDCLRGQSTDALAQANIDVVRNGSSTFSPTLDSYFHTIAPSKAVQNGAFADVPILMGTNLDDGTFVQACTVQETDADLLQLFQSQYGSTSVVKNLLATYPDQAPQGCPFRPVLYGVQPTDRFYGFSSQYKRCAAIETDLLFTAGKRAMLSAAARFNKHKAFGYLWAQRTAVNGDPAKGVTHSCELGMIFARPTLNGQSDAAARQYASSADIESTTSHIVTSLLTFAYKGDPNARGFPSWPAYDDASGSAMLMQFEGTYNTTLVPDTFRGPQVAYLQSQAAAFGV</sequence>
<evidence type="ECO:0000256" key="3">
    <source>
        <dbReference type="RuleBase" id="RU361235"/>
    </source>
</evidence>